<dbReference type="GO" id="GO:0020037">
    <property type="term" value="F:heme binding"/>
    <property type="evidence" value="ECO:0007669"/>
    <property type="project" value="InterPro"/>
</dbReference>
<dbReference type="InterPro" id="IPR036396">
    <property type="entry name" value="Cyt_P450_sf"/>
</dbReference>
<evidence type="ECO:0000256" key="2">
    <source>
        <dbReference type="ARBA" id="ARBA00022723"/>
    </source>
</evidence>
<evidence type="ECO:0008006" key="9">
    <source>
        <dbReference type="Google" id="ProtNLM"/>
    </source>
</evidence>
<comment type="similarity">
    <text evidence="1 6">Belongs to the cytochrome P450 family.</text>
</comment>
<keyword evidence="5 6" id="KW-0349">Heme</keyword>
<dbReference type="GO" id="GO:0004497">
    <property type="term" value="F:monooxygenase activity"/>
    <property type="evidence" value="ECO:0007669"/>
    <property type="project" value="UniProtKB-KW"/>
</dbReference>
<evidence type="ECO:0000256" key="6">
    <source>
        <dbReference type="RuleBase" id="RU000461"/>
    </source>
</evidence>
<dbReference type="InterPro" id="IPR001128">
    <property type="entry name" value="Cyt_P450"/>
</dbReference>
<proteinExistence type="inferred from homology"/>
<keyword evidence="6" id="KW-0503">Monooxygenase</keyword>
<evidence type="ECO:0000256" key="1">
    <source>
        <dbReference type="ARBA" id="ARBA00010617"/>
    </source>
</evidence>
<dbReference type="InterPro" id="IPR002401">
    <property type="entry name" value="Cyt_P450_E_grp-I"/>
</dbReference>
<dbReference type="PRINTS" id="PR00385">
    <property type="entry name" value="P450"/>
</dbReference>
<feature type="binding site" description="axial binding residue" evidence="5">
    <location>
        <position position="546"/>
    </location>
    <ligand>
        <name>heme</name>
        <dbReference type="ChEBI" id="CHEBI:30413"/>
    </ligand>
    <ligandPart>
        <name>Fe</name>
        <dbReference type="ChEBI" id="CHEBI:18248"/>
    </ligandPart>
</feature>
<reference evidence="7 8" key="1">
    <citation type="submission" date="2024-01" db="EMBL/GenBank/DDBJ databases">
        <title>Genome assemblies of Stephania.</title>
        <authorList>
            <person name="Yang L."/>
        </authorList>
    </citation>
    <scope>NUCLEOTIDE SEQUENCE [LARGE SCALE GENOMIC DNA]</scope>
    <source>
        <strain evidence="7">JXDWG</strain>
        <tissue evidence="7">Leaf</tissue>
    </source>
</reference>
<dbReference type="GO" id="GO:0006629">
    <property type="term" value="P:lipid metabolic process"/>
    <property type="evidence" value="ECO:0007669"/>
    <property type="project" value="UniProtKB-ARBA"/>
</dbReference>
<keyword evidence="4 5" id="KW-0408">Iron</keyword>
<evidence type="ECO:0000256" key="4">
    <source>
        <dbReference type="ARBA" id="ARBA00023004"/>
    </source>
</evidence>
<dbReference type="Gene3D" id="1.10.630.10">
    <property type="entry name" value="Cytochrome P450"/>
    <property type="match status" value="1"/>
</dbReference>
<keyword evidence="2 5" id="KW-0479">Metal-binding</keyword>
<evidence type="ECO:0000313" key="7">
    <source>
        <dbReference type="EMBL" id="KAK9111032.1"/>
    </source>
</evidence>
<keyword evidence="8" id="KW-1185">Reference proteome</keyword>
<evidence type="ECO:0000256" key="3">
    <source>
        <dbReference type="ARBA" id="ARBA00023002"/>
    </source>
</evidence>
<dbReference type="PRINTS" id="PR00463">
    <property type="entry name" value="EP450I"/>
</dbReference>
<gene>
    <name evidence="7" type="ORF">Scep_018551</name>
</gene>
<dbReference type="PANTHER" id="PTHR24296">
    <property type="entry name" value="CYTOCHROME P450"/>
    <property type="match status" value="1"/>
</dbReference>
<dbReference type="Proteomes" id="UP001419268">
    <property type="component" value="Unassembled WGS sequence"/>
</dbReference>
<protein>
    <recommendedName>
        <fullName evidence="9">Cytochrome P450</fullName>
    </recommendedName>
</protein>
<dbReference type="GO" id="GO:0016705">
    <property type="term" value="F:oxidoreductase activity, acting on paired donors, with incorporation or reduction of molecular oxygen"/>
    <property type="evidence" value="ECO:0007669"/>
    <property type="project" value="InterPro"/>
</dbReference>
<dbReference type="AlphaFoldDB" id="A0AAP0I969"/>
<dbReference type="InterPro" id="IPR017972">
    <property type="entry name" value="Cyt_P450_CS"/>
</dbReference>
<comment type="cofactor">
    <cofactor evidence="5">
        <name>heme</name>
        <dbReference type="ChEBI" id="CHEBI:30413"/>
    </cofactor>
</comment>
<dbReference type="PROSITE" id="PS00086">
    <property type="entry name" value="CYTOCHROME_P450"/>
    <property type="match status" value="1"/>
</dbReference>
<dbReference type="SUPFAM" id="SSF48264">
    <property type="entry name" value="Cytochrome P450"/>
    <property type="match status" value="1"/>
</dbReference>
<keyword evidence="3 6" id="KW-0560">Oxidoreductase</keyword>
<dbReference type="GO" id="GO:0005506">
    <property type="term" value="F:iron ion binding"/>
    <property type="evidence" value="ECO:0007669"/>
    <property type="project" value="InterPro"/>
</dbReference>
<sequence>MEVRPPWRKRCGGDDRAISDRGISPAIETSWDFLVEYVVNMLSRLNRLINRLNMSKQIIIHRPETKLGNMSSPSTLTFLEHYCLKTWPELFLAFLCFLSIWCLKHRKKVMTEWPVIGILPSLIANAHRIHEWTVEIANTFGATIVRRAGPACMATEFLFTCDPCNIEYITRTNFVNFPKGTEYNDTFDILGEGIFNVDTELWHKQRSMARVAMASNAFRTNVSTAASKVLGDSLLPLLGSKESAFVIIDLEDVLMRYTFDTSVLFIFGRNPKCLSADFPENEFQKAMENGLESVFYRHVLPRPVWRLFKWLNIWKERQLKQAWKTMDEYVEQYISEKKQDLIKGSTEAENKDVLETYIYFQKQESWPDYLMPKNDKFLRDTMLSLLFAGRDTVGAGLSWFFWSVCKDPRVASKVLEELKLVYSKKQRDHTSVNEQQQQQKPWLLFDAVDLREMVYLHAALCESLRLYPPLPINRKTPLKEDVLPDGTVARPGTMVVISTYAMGRMEWIWGKDWAEFKPERWIDAQGMLSREMQLKFFTFNIGPRACLGKNVAFTLMKMTASAVLLNFHVELLAGQKVEPKSTLILRMKNGLKESGAEAGGQKTSQQRRRRRRLCRLSNMRY</sequence>
<comment type="caution">
    <text evidence="7">The sequence shown here is derived from an EMBL/GenBank/DDBJ whole genome shotgun (WGS) entry which is preliminary data.</text>
</comment>
<dbReference type="CDD" id="cd11064">
    <property type="entry name" value="CYP86A"/>
    <property type="match status" value="1"/>
</dbReference>
<dbReference type="EMBL" id="JBBNAG010000008">
    <property type="protein sequence ID" value="KAK9111032.1"/>
    <property type="molecule type" value="Genomic_DNA"/>
</dbReference>
<evidence type="ECO:0000256" key="5">
    <source>
        <dbReference type="PIRSR" id="PIRSR602401-1"/>
    </source>
</evidence>
<accession>A0AAP0I969</accession>
<name>A0AAP0I969_9MAGN</name>
<organism evidence="7 8">
    <name type="scientific">Stephania cephalantha</name>
    <dbReference type="NCBI Taxonomy" id="152367"/>
    <lineage>
        <taxon>Eukaryota</taxon>
        <taxon>Viridiplantae</taxon>
        <taxon>Streptophyta</taxon>
        <taxon>Embryophyta</taxon>
        <taxon>Tracheophyta</taxon>
        <taxon>Spermatophyta</taxon>
        <taxon>Magnoliopsida</taxon>
        <taxon>Ranunculales</taxon>
        <taxon>Menispermaceae</taxon>
        <taxon>Menispermoideae</taxon>
        <taxon>Cissampelideae</taxon>
        <taxon>Stephania</taxon>
    </lineage>
</organism>
<dbReference type="GO" id="GO:0044550">
    <property type="term" value="P:secondary metabolite biosynthetic process"/>
    <property type="evidence" value="ECO:0007669"/>
    <property type="project" value="UniProtKB-ARBA"/>
</dbReference>
<evidence type="ECO:0000313" key="8">
    <source>
        <dbReference type="Proteomes" id="UP001419268"/>
    </source>
</evidence>
<dbReference type="Pfam" id="PF00067">
    <property type="entry name" value="p450"/>
    <property type="match status" value="1"/>
</dbReference>